<feature type="compositionally biased region" description="Low complexity" evidence="7">
    <location>
        <begin position="110"/>
        <end position="123"/>
    </location>
</feature>
<gene>
    <name evidence="9" type="ORF">FUG_LOCUS35181</name>
</gene>
<evidence type="ECO:0000256" key="6">
    <source>
        <dbReference type="ARBA" id="ARBA00023180"/>
    </source>
</evidence>
<dbReference type="GO" id="GO:0015203">
    <property type="term" value="F:polyamine transmembrane transporter activity"/>
    <property type="evidence" value="ECO:0007669"/>
    <property type="project" value="TreeGrafter"/>
</dbReference>
<evidence type="ECO:0000256" key="8">
    <source>
        <dbReference type="SAM" id="Phobius"/>
    </source>
</evidence>
<dbReference type="InterPro" id="IPR011701">
    <property type="entry name" value="MFS"/>
</dbReference>
<dbReference type="CDD" id="cd17323">
    <property type="entry name" value="MFS_Tpo1_MDR_like"/>
    <property type="match status" value="1"/>
</dbReference>
<feature type="transmembrane region" description="Helical" evidence="8">
    <location>
        <begin position="282"/>
        <end position="302"/>
    </location>
</feature>
<comment type="subcellular location">
    <subcellularLocation>
        <location evidence="1">Membrane</location>
        <topology evidence="1">Multi-pass membrane protein</topology>
    </subcellularLocation>
</comment>
<evidence type="ECO:0000256" key="5">
    <source>
        <dbReference type="ARBA" id="ARBA00023136"/>
    </source>
</evidence>
<dbReference type="SUPFAM" id="SSF103473">
    <property type="entry name" value="MFS general substrate transporter"/>
    <property type="match status" value="1"/>
</dbReference>
<dbReference type="Gene3D" id="1.20.1250.20">
    <property type="entry name" value="MFS general substrate transporter like domains"/>
    <property type="match status" value="1"/>
</dbReference>
<protein>
    <submittedName>
        <fullName evidence="9">Uncharacterized protein</fullName>
    </submittedName>
</protein>
<dbReference type="PROSITE" id="PS50850">
    <property type="entry name" value="MFS"/>
    <property type="match status" value="1"/>
</dbReference>
<feature type="compositionally biased region" description="Polar residues" evidence="7">
    <location>
        <begin position="67"/>
        <end position="76"/>
    </location>
</feature>
<dbReference type="InterPro" id="IPR036259">
    <property type="entry name" value="MFS_trans_sf"/>
</dbReference>
<feature type="transmembrane region" description="Helical" evidence="8">
    <location>
        <begin position="548"/>
        <end position="575"/>
    </location>
</feature>
<dbReference type="GO" id="GO:0005886">
    <property type="term" value="C:plasma membrane"/>
    <property type="evidence" value="ECO:0007669"/>
    <property type="project" value="TreeGrafter"/>
</dbReference>
<sequence>RNLSTCNITFSSFYSENGLRSVSTSSEPADSTIMKSESEQEKRREDKKEVDNGDEKTSLGPDEESQRPPTSGSTSSKSEHHVQQDTIEPVMLGEPLGHIDTRPSVKRAQSRASSARSKTRSVVPRSQRRGLLARFTLVPEIEYPPDYKNSTKWCLTAIVALATAAAPLGSTVVYPALPILVDEFNTTETITNLSVALYMISMAIFPLWWSSFSEEFGRRTIYLISFSLFVIFSILSAISKNITMLIIFRMCAGGASASAHSTGAGSIADMFEVFERGRAMSIFYLGPLLGPMIAPVVGGALTQEIGWQATMWFLAIYGLVVLLMILFFLPETLQRKPEAVLPTADTQELSRMRTMDSAKIKTRNFAKSARRFLIDPLGVLLYLRFPPVLITVLLAAIAFGSLYVVNIAIQQKFSREPYNFGQLSIGLMYIPGGLGYIVGSLSGGRWIDKIMAREARKAGRYDEDGKLIYLPEDRMRENAWVMTTMYPLALLMFGWVLRYGLHPAVPCVALFLFGISSMLVFSVATTMLTELIRKRSSSGVAVNNFVRNTLSCTGAIVAAPWINAIGTGYICIFLLRKNATKWRKAMDKALGQ</sequence>
<feature type="transmembrane region" description="Helical" evidence="8">
    <location>
        <begin position="189"/>
        <end position="209"/>
    </location>
</feature>
<feature type="transmembrane region" description="Helical" evidence="8">
    <location>
        <begin position="388"/>
        <end position="408"/>
    </location>
</feature>
<feature type="transmembrane region" description="Helical" evidence="8">
    <location>
        <begin position="479"/>
        <end position="497"/>
    </location>
</feature>
<name>A0A4U9EP51_GIBZA</name>
<keyword evidence="3 8" id="KW-0812">Transmembrane</keyword>
<evidence type="ECO:0000256" key="2">
    <source>
        <dbReference type="ARBA" id="ARBA00022448"/>
    </source>
</evidence>
<keyword evidence="4 8" id="KW-1133">Transmembrane helix</keyword>
<feature type="transmembrane region" description="Helical" evidence="8">
    <location>
        <begin position="420"/>
        <end position="439"/>
    </location>
</feature>
<evidence type="ECO:0000256" key="4">
    <source>
        <dbReference type="ARBA" id="ARBA00022989"/>
    </source>
</evidence>
<dbReference type="PANTHER" id="PTHR23502:SF5">
    <property type="entry name" value="QUINIDINE RESISTANCE PROTEIN 3"/>
    <property type="match status" value="1"/>
</dbReference>
<feature type="transmembrane region" description="Helical" evidence="8">
    <location>
        <begin position="153"/>
        <end position="177"/>
    </location>
</feature>
<reference evidence="9" key="1">
    <citation type="submission" date="2019-04" db="EMBL/GenBank/DDBJ databases">
        <authorList>
            <person name="Melise S."/>
            <person name="Noan J."/>
            <person name="Okalmin O."/>
        </authorList>
    </citation>
    <scope>NUCLEOTIDE SEQUENCE</scope>
    <source>
        <strain evidence="9">FN9</strain>
    </source>
</reference>
<accession>A0A4U9EP51</accession>
<feature type="compositionally biased region" description="Basic and acidic residues" evidence="7">
    <location>
        <begin position="36"/>
        <end position="57"/>
    </location>
</feature>
<feature type="non-terminal residue" evidence="9">
    <location>
        <position position="1"/>
    </location>
</feature>
<evidence type="ECO:0000256" key="3">
    <source>
        <dbReference type="ARBA" id="ARBA00022692"/>
    </source>
</evidence>
<feature type="compositionally biased region" description="Polar residues" evidence="7">
    <location>
        <begin position="16"/>
        <end position="35"/>
    </location>
</feature>
<feature type="transmembrane region" description="Helical" evidence="8">
    <location>
        <begin position="504"/>
        <end position="528"/>
    </location>
</feature>
<evidence type="ECO:0000256" key="1">
    <source>
        <dbReference type="ARBA" id="ARBA00004141"/>
    </source>
</evidence>
<dbReference type="Pfam" id="PF07690">
    <property type="entry name" value="MFS_1"/>
    <property type="match status" value="1"/>
</dbReference>
<dbReference type="GO" id="GO:0010509">
    <property type="term" value="P:intracellular polyamine homeostasis"/>
    <property type="evidence" value="ECO:0007669"/>
    <property type="project" value="TreeGrafter"/>
</dbReference>
<dbReference type="PANTHER" id="PTHR23502">
    <property type="entry name" value="MAJOR FACILITATOR SUPERFAMILY"/>
    <property type="match status" value="1"/>
</dbReference>
<dbReference type="InterPro" id="IPR020846">
    <property type="entry name" value="MFS_dom"/>
</dbReference>
<keyword evidence="6" id="KW-0325">Glycoprotein</keyword>
<proteinExistence type="predicted"/>
<feature type="transmembrane region" description="Helical" evidence="8">
    <location>
        <begin position="309"/>
        <end position="329"/>
    </location>
</feature>
<keyword evidence="2" id="KW-0813">Transport</keyword>
<feature type="transmembrane region" description="Helical" evidence="8">
    <location>
        <begin position="221"/>
        <end position="239"/>
    </location>
</feature>
<organism evidence="9">
    <name type="scientific">Gibberella zeae</name>
    <name type="common">Wheat head blight fungus</name>
    <name type="synonym">Fusarium graminearum</name>
    <dbReference type="NCBI Taxonomy" id="5518"/>
    <lineage>
        <taxon>Eukaryota</taxon>
        <taxon>Fungi</taxon>
        <taxon>Dikarya</taxon>
        <taxon>Ascomycota</taxon>
        <taxon>Pezizomycotina</taxon>
        <taxon>Sordariomycetes</taxon>
        <taxon>Hypocreomycetidae</taxon>
        <taxon>Hypocreales</taxon>
        <taxon>Nectriaceae</taxon>
        <taxon>Fusarium</taxon>
    </lineage>
</organism>
<evidence type="ECO:0000313" key="9">
    <source>
        <dbReference type="EMBL" id="VIO52728.1"/>
    </source>
</evidence>
<dbReference type="FunFam" id="1.20.1250.20:FF:000172">
    <property type="entry name" value="MFS multidrug resistance transporter"/>
    <property type="match status" value="1"/>
</dbReference>
<keyword evidence="5 8" id="KW-0472">Membrane</keyword>
<dbReference type="AlphaFoldDB" id="A0A4U9EP51"/>
<feature type="region of interest" description="Disordered" evidence="7">
    <location>
        <begin position="16"/>
        <end position="123"/>
    </location>
</feature>
<dbReference type="EMBL" id="CAAKMV010000033">
    <property type="protein sequence ID" value="VIO52728.1"/>
    <property type="molecule type" value="Genomic_DNA"/>
</dbReference>
<evidence type="ECO:0000256" key="7">
    <source>
        <dbReference type="SAM" id="MobiDB-lite"/>
    </source>
</evidence>